<accession>G8P1L2</accession>
<dbReference type="InterPro" id="IPR036583">
    <property type="entry name" value="23S_rRNA_IVS_sf"/>
</dbReference>
<dbReference type="NCBIfam" id="TIGR02436">
    <property type="entry name" value="four helix bundle protein"/>
    <property type="match status" value="1"/>
</dbReference>
<reference evidence="1 2" key="1">
    <citation type="submission" date="2011-11" db="EMBL/GenBank/DDBJ databases">
        <title>Complete sequence of Granulicella mallensis MP5ACTX8.</title>
        <authorList>
            <consortium name="US DOE Joint Genome Institute"/>
            <person name="Lucas S."/>
            <person name="Copeland A."/>
            <person name="Lapidus A."/>
            <person name="Cheng J.-F."/>
            <person name="Goodwin L."/>
            <person name="Pitluck S."/>
            <person name="Peters L."/>
            <person name="Lu M."/>
            <person name="Detter J.C."/>
            <person name="Han C."/>
            <person name="Tapia R."/>
            <person name="Land M."/>
            <person name="Hauser L."/>
            <person name="Kyrpides N."/>
            <person name="Ivanova N."/>
            <person name="Mikhailova N."/>
            <person name="Pagani I."/>
            <person name="Rawat S."/>
            <person name="Mannisto M."/>
            <person name="Haggblom M."/>
            <person name="Woyke T."/>
        </authorList>
    </citation>
    <scope>NUCLEOTIDE SEQUENCE [LARGE SCALE GENOMIC DNA]</scope>
    <source>
        <strain evidence="2">ATCC BAA-1857 / DSM 23137 / MP5ACTX8</strain>
    </source>
</reference>
<dbReference type="eggNOG" id="COG0399">
    <property type="taxonomic scope" value="Bacteria"/>
</dbReference>
<dbReference type="EMBL" id="CP003130">
    <property type="protein sequence ID" value="AEU34751.1"/>
    <property type="molecule type" value="Genomic_DNA"/>
</dbReference>
<dbReference type="Gene3D" id="1.20.1440.60">
    <property type="entry name" value="23S rRNA-intervening sequence"/>
    <property type="match status" value="1"/>
</dbReference>
<dbReference type="SUPFAM" id="SSF158446">
    <property type="entry name" value="IVS-encoded protein-like"/>
    <property type="match status" value="1"/>
</dbReference>
<dbReference type="PANTHER" id="PTHR38471:SF2">
    <property type="entry name" value="FOUR HELIX BUNDLE PROTEIN"/>
    <property type="match status" value="1"/>
</dbReference>
<gene>
    <name evidence="1" type="ordered locus">AciX8_0396</name>
</gene>
<sequence>MRASQRVSESASQRRTRHFRDLIAWQKAMSLAKNVYTLTAVFPDSERYGLISQMRRAAVSVPSNIAEGHGRLTDRSFRLFLAQARGSLFELETQLELAIDLKFCVREVAAALLADCNEVARIINGLLKTLEEENGAAANS</sequence>
<dbReference type="Pfam" id="PF05635">
    <property type="entry name" value="23S_rRNA_IVP"/>
    <property type="match status" value="1"/>
</dbReference>
<keyword evidence="2" id="KW-1185">Reference proteome</keyword>
<dbReference type="InterPro" id="IPR012657">
    <property type="entry name" value="23S_rRNA-intervening_sequence"/>
</dbReference>
<dbReference type="AlphaFoldDB" id="G8P1L2"/>
<dbReference type="HOGENOM" id="CLU_129874_0_6_0"/>
<dbReference type="PANTHER" id="PTHR38471">
    <property type="entry name" value="FOUR HELIX BUNDLE PROTEIN"/>
    <property type="match status" value="1"/>
</dbReference>
<dbReference type="Proteomes" id="UP000007113">
    <property type="component" value="Chromosome"/>
</dbReference>
<dbReference type="CDD" id="cd16377">
    <property type="entry name" value="23S_rRNA_IVP_like"/>
    <property type="match status" value="1"/>
</dbReference>
<dbReference type="STRING" id="682795.AciX8_0396"/>
<dbReference type="GO" id="GO:0005840">
    <property type="term" value="C:ribosome"/>
    <property type="evidence" value="ECO:0007669"/>
    <property type="project" value="UniProtKB-KW"/>
</dbReference>
<keyword evidence="1" id="KW-0687">Ribonucleoprotein</keyword>
<name>G8P1L2_GRAMM</name>
<proteinExistence type="predicted"/>
<keyword evidence="1" id="KW-0689">Ribosomal protein</keyword>
<evidence type="ECO:0000313" key="2">
    <source>
        <dbReference type="Proteomes" id="UP000007113"/>
    </source>
</evidence>
<dbReference type="KEGG" id="gma:AciX8_0396"/>
<evidence type="ECO:0000313" key="1">
    <source>
        <dbReference type="EMBL" id="AEU34751.1"/>
    </source>
</evidence>
<organism evidence="1 2">
    <name type="scientific">Granulicella mallensis (strain ATCC BAA-1857 / DSM 23137 / MP5ACTX8)</name>
    <dbReference type="NCBI Taxonomy" id="682795"/>
    <lineage>
        <taxon>Bacteria</taxon>
        <taxon>Pseudomonadati</taxon>
        <taxon>Acidobacteriota</taxon>
        <taxon>Terriglobia</taxon>
        <taxon>Terriglobales</taxon>
        <taxon>Acidobacteriaceae</taxon>
        <taxon>Granulicella</taxon>
    </lineage>
</organism>
<protein>
    <submittedName>
        <fullName evidence="1">S23 ribosomal protein</fullName>
    </submittedName>
</protein>